<keyword evidence="5 6" id="KW-0472">Membrane</keyword>
<feature type="transmembrane region" description="Helical" evidence="6">
    <location>
        <begin position="394"/>
        <end position="416"/>
    </location>
</feature>
<evidence type="ECO:0000256" key="3">
    <source>
        <dbReference type="ARBA" id="ARBA00022729"/>
    </source>
</evidence>
<dbReference type="PROSITE" id="PS51328">
    <property type="entry name" value="L_LECTIN_LIKE"/>
    <property type="match status" value="1"/>
</dbReference>
<dbReference type="GO" id="GO:0005789">
    <property type="term" value="C:endoplasmic reticulum membrane"/>
    <property type="evidence" value="ECO:0007669"/>
    <property type="project" value="TreeGrafter"/>
</dbReference>
<comment type="subcellular location">
    <subcellularLocation>
        <location evidence="1">Membrane</location>
        <topology evidence="1">Single-pass type I membrane protein</topology>
    </subcellularLocation>
</comment>
<keyword evidence="4 6" id="KW-1133">Transmembrane helix</keyword>
<dbReference type="InterPro" id="IPR051136">
    <property type="entry name" value="Intracellular_Lectin-GPT"/>
</dbReference>
<dbReference type="PANTHER" id="PTHR12223">
    <property type="entry name" value="VESICULAR MANNOSE-BINDING LECTIN"/>
    <property type="match status" value="1"/>
</dbReference>
<feature type="domain" description="L-type lectin-like" evidence="8">
    <location>
        <begin position="16"/>
        <end position="253"/>
    </location>
</feature>
<dbReference type="Proteomes" id="UP000789595">
    <property type="component" value="Unassembled WGS sequence"/>
</dbReference>
<dbReference type="GO" id="GO:0006888">
    <property type="term" value="P:endoplasmic reticulum to Golgi vesicle-mediated transport"/>
    <property type="evidence" value="ECO:0007669"/>
    <property type="project" value="TreeGrafter"/>
</dbReference>
<gene>
    <name evidence="9" type="ORF">PECAL_2P19680</name>
</gene>
<evidence type="ECO:0000256" key="4">
    <source>
        <dbReference type="ARBA" id="ARBA00022989"/>
    </source>
</evidence>
<evidence type="ECO:0000313" key="10">
    <source>
        <dbReference type="Proteomes" id="UP000789595"/>
    </source>
</evidence>
<name>A0A8J2WUK2_9STRA</name>
<feature type="chain" id="PRO_5035202925" description="L-type lectin-like domain-containing protein" evidence="7">
    <location>
        <begin position="19"/>
        <end position="425"/>
    </location>
</feature>
<dbReference type="GO" id="GO:0000139">
    <property type="term" value="C:Golgi membrane"/>
    <property type="evidence" value="ECO:0007669"/>
    <property type="project" value="TreeGrafter"/>
</dbReference>
<dbReference type="Gene3D" id="2.60.120.200">
    <property type="match status" value="1"/>
</dbReference>
<evidence type="ECO:0000256" key="1">
    <source>
        <dbReference type="ARBA" id="ARBA00004479"/>
    </source>
</evidence>
<keyword evidence="3 7" id="KW-0732">Signal</keyword>
<evidence type="ECO:0000256" key="5">
    <source>
        <dbReference type="ARBA" id="ARBA00023136"/>
    </source>
</evidence>
<dbReference type="InterPro" id="IPR013320">
    <property type="entry name" value="ConA-like_dom_sf"/>
</dbReference>
<proteinExistence type="predicted"/>
<organism evidence="9 10">
    <name type="scientific">Pelagomonas calceolata</name>
    <dbReference type="NCBI Taxonomy" id="35677"/>
    <lineage>
        <taxon>Eukaryota</taxon>
        <taxon>Sar</taxon>
        <taxon>Stramenopiles</taxon>
        <taxon>Ochrophyta</taxon>
        <taxon>Pelagophyceae</taxon>
        <taxon>Pelagomonadales</taxon>
        <taxon>Pelagomonadaceae</taxon>
        <taxon>Pelagomonas</taxon>
    </lineage>
</organism>
<dbReference type="PANTHER" id="PTHR12223:SF28">
    <property type="entry name" value="LECTIN, MANNOSE BINDING 1 LIKE"/>
    <property type="match status" value="1"/>
</dbReference>
<dbReference type="GO" id="GO:0030134">
    <property type="term" value="C:COPII-coated ER to Golgi transport vesicle"/>
    <property type="evidence" value="ECO:0007669"/>
    <property type="project" value="TreeGrafter"/>
</dbReference>
<dbReference type="Pfam" id="PF03388">
    <property type="entry name" value="Lectin_leg-like"/>
    <property type="match status" value="1"/>
</dbReference>
<keyword evidence="10" id="KW-1185">Reference proteome</keyword>
<protein>
    <recommendedName>
        <fullName evidence="8">L-type lectin-like domain-containing protein</fullName>
    </recommendedName>
</protein>
<dbReference type="GO" id="GO:0005537">
    <property type="term" value="F:D-mannose binding"/>
    <property type="evidence" value="ECO:0007669"/>
    <property type="project" value="TreeGrafter"/>
</dbReference>
<evidence type="ECO:0000256" key="2">
    <source>
        <dbReference type="ARBA" id="ARBA00022692"/>
    </source>
</evidence>
<accession>A0A8J2WUK2</accession>
<evidence type="ECO:0000313" key="9">
    <source>
        <dbReference type="EMBL" id="CAH0368872.1"/>
    </source>
</evidence>
<feature type="signal peptide" evidence="7">
    <location>
        <begin position="1"/>
        <end position="18"/>
    </location>
</feature>
<reference evidence="9" key="1">
    <citation type="submission" date="2021-11" db="EMBL/GenBank/DDBJ databases">
        <authorList>
            <consortium name="Genoscope - CEA"/>
            <person name="William W."/>
        </authorList>
    </citation>
    <scope>NUCLEOTIDE SEQUENCE</scope>
</reference>
<dbReference type="EMBL" id="CAKKNE010000002">
    <property type="protein sequence ID" value="CAH0368872.1"/>
    <property type="molecule type" value="Genomic_DNA"/>
</dbReference>
<comment type="caution">
    <text evidence="9">The sequence shown here is derived from an EMBL/GenBank/DDBJ whole genome shotgun (WGS) entry which is preliminary data.</text>
</comment>
<keyword evidence="2 6" id="KW-0812">Transmembrane</keyword>
<evidence type="ECO:0000256" key="7">
    <source>
        <dbReference type="SAM" id="SignalP"/>
    </source>
</evidence>
<dbReference type="AlphaFoldDB" id="A0A8J2WUK2"/>
<sequence length="425" mass="44652">MRLFFFMLVAAAASAARAGDDLSFAAPFDAVAATGDRQVSPAWRAHGSAAVHRNFARLTPDRQSKAGALWSAESVGADQATLELTFRISGQGQHFFGDGLALWLSADRAFRAGAFHGADPRFAGVAVVADTFRNDEAAAAHRDLALVASGGGAADAAALLEGAAGCDASVRYHENRGDFSVDRSSRVRLAVAAGAATLAVDAANDGTWVECAAVALPPALDGAWLRRAHVGVTASTGQLADNHDVLALAVRTDGAPAAPAADAPAAAAAAAAAAADAPVTAARLGAVEGRLDDLVRRLEHLQHHLEHEMVSVDDHVRVTLDKLARQEEQSEGRIDALEQRVVSNVEESLAKRVATLEQATRDAVQKRVASVETRYMSRLGDVVAEKVEGSGRGWTLPFVVLVLVDVVAFVLARGWYVRFKKSHLL</sequence>
<dbReference type="InterPro" id="IPR005052">
    <property type="entry name" value="Lectin_leg"/>
</dbReference>
<evidence type="ECO:0000256" key="6">
    <source>
        <dbReference type="SAM" id="Phobius"/>
    </source>
</evidence>
<evidence type="ECO:0000259" key="8">
    <source>
        <dbReference type="PROSITE" id="PS51328"/>
    </source>
</evidence>
<dbReference type="SUPFAM" id="SSF49899">
    <property type="entry name" value="Concanavalin A-like lectins/glucanases"/>
    <property type="match status" value="1"/>
</dbReference>
<dbReference type="OrthoDB" id="270293at2759"/>
<dbReference type="GO" id="GO:0005793">
    <property type="term" value="C:endoplasmic reticulum-Golgi intermediate compartment"/>
    <property type="evidence" value="ECO:0007669"/>
    <property type="project" value="TreeGrafter"/>
</dbReference>